<feature type="domain" description="Serine/threonine-protein kinase D1-3-like ubiquitin-like" evidence="2">
    <location>
        <begin position="58"/>
        <end position="94"/>
    </location>
</feature>
<keyword evidence="4" id="KW-1185">Reference proteome</keyword>
<evidence type="ECO:0000313" key="4">
    <source>
        <dbReference type="Proteomes" id="UP000727407"/>
    </source>
</evidence>
<dbReference type="OrthoDB" id="8959058at2759"/>
<feature type="non-terminal residue" evidence="3">
    <location>
        <position position="94"/>
    </location>
</feature>
<keyword evidence="3" id="KW-0808">Transferase</keyword>
<dbReference type="AlphaFoldDB" id="A0A8J4XGT7"/>
<dbReference type="Proteomes" id="UP000727407">
    <property type="component" value="Unassembled WGS sequence"/>
</dbReference>
<proteinExistence type="predicted"/>
<feature type="compositionally biased region" description="Pro residues" evidence="1">
    <location>
        <begin position="21"/>
        <end position="31"/>
    </location>
</feature>
<dbReference type="Pfam" id="PF25525">
    <property type="entry name" value="Ubiquitin_PRKD1_N"/>
    <property type="match status" value="1"/>
</dbReference>
<organism evidence="3 4">
    <name type="scientific">Clarias magur</name>
    <name type="common">Asian catfish</name>
    <name type="synonym">Macropteronotus magur</name>
    <dbReference type="NCBI Taxonomy" id="1594786"/>
    <lineage>
        <taxon>Eukaryota</taxon>
        <taxon>Metazoa</taxon>
        <taxon>Chordata</taxon>
        <taxon>Craniata</taxon>
        <taxon>Vertebrata</taxon>
        <taxon>Euteleostomi</taxon>
        <taxon>Actinopterygii</taxon>
        <taxon>Neopterygii</taxon>
        <taxon>Teleostei</taxon>
        <taxon>Ostariophysi</taxon>
        <taxon>Siluriformes</taxon>
        <taxon>Clariidae</taxon>
        <taxon>Clarias</taxon>
    </lineage>
</organism>
<protein>
    <submittedName>
        <fullName evidence="3">Serine/threonine-protein kinase D3-like</fullName>
    </submittedName>
</protein>
<dbReference type="InterPro" id="IPR057764">
    <property type="entry name" value="Ubiquitin_PRKD1-3_N"/>
</dbReference>
<accession>A0A8J4XGT7</accession>
<dbReference type="GO" id="GO:0016301">
    <property type="term" value="F:kinase activity"/>
    <property type="evidence" value="ECO:0007669"/>
    <property type="project" value="UniProtKB-KW"/>
</dbReference>
<gene>
    <name evidence="3" type="ORF">DAT39_000638</name>
</gene>
<evidence type="ECO:0000256" key="1">
    <source>
        <dbReference type="SAM" id="MobiDB-lite"/>
    </source>
</evidence>
<evidence type="ECO:0000259" key="2">
    <source>
        <dbReference type="Pfam" id="PF25525"/>
    </source>
</evidence>
<reference evidence="3" key="1">
    <citation type="submission" date="2020-07" db="EMBL/GenBank/DDBJ databases">
        <title>Clarias magur genome sequencing, assembly and annotation.</title>
        <authorList>
            <person name="Kushwaha B."/>
            <person name="Kumar R."/>
            <person name="Das P."/>
            <person name="Joshi C.G."/>
            <person name="Kumar D."/>
            <person name="Nagpure N.S."/>
            <person name="Pandey M."/>
            <person name="Agarwal S."/>
            <person name="Srivastava S."/>
            <person name="Singh M."/>
            <person name="Sahoo L."/>
            <person name="Jayasankar P."/>
            <person name="Meher P.K."/>
            <person name="Koringa P.G."/>
            <person name="Iquebal M.A."/>
            <person name="Das S.P."/>
            <person name="Bit A."/>
            <person name="Patnaik S."/>
            <person name="Patel N."/>
            <person name="Shah T.M."/>
            <person name="Hinsu A."/>
            <person name="Jena J.K."/>
        </authorList>
    </citation>
    <scope>NUCLEOTIDE SEQUENCE</scope>
    <source>
        <strain evidence="3">CIFAMagur01</strain>
        <tissue evidence="3">Testis</tissue>
    </source>
</reference>
<evidence type="ECO:0000313" key="3">
    <source>
        <dbReference type="EMBL" id="KAF5909705.1"/>
    </source>
</evidence>
<comment type="caution">
    <text evidence="3">The sequence shown here is derived from an EMBL/GenBank/DDBJ whole genome shotgun (WGS) entry which is preliminary data.</text>
</comment>
<sequence length="94" mass="9834">MSACSSTPPPPLPKAYLHSQPTPPTPSPSPPVALFGRLSNGSHSAPSPTLSRGSLHGLSFLLQIGLTRETVSLEPHDLSLNAVKDLVCSIVDQK</sequence>
<name>A0A8J4XGT7_CLAMG</name>
<dbReference type="EMBL" id="QNUK01000003">
    <property type="protein sequence ID" value="KAF5909705.1"/>
    <property type="molecule type" value="Genomic_DNA"/>
</dbReference>
<keyword evidence="3" id="KW-0418">Kinase</keyword>
<feature type="region of interest" description="Disordered" evidence="1">
    <location>
        <begin position="1"/>
        <end position="53"/>
    </location>
</feature>
<feature type="compositionally biased region" description="Polar residues" evidence="1">
    <location>
        <begin position="39"/>
        <end position="52"/>
    </location>
</feature>